<name>A0A4Q2R7P4_9HYPH</name>
<dbReference type="EMBL" id="QYBC01000037">
    <property type="protein sequence ID" value="RYB01514.1"/>
    <property type="molecule type" value="Genomic_DNA"/>
</dbReference>
<reference evidence="1 2" key="2">
    <citation type="submission" date="2019-02" db="EMBL/GenBank/DDBJ databases">
        <title>'Lichenibacterium ramalinii' gen. nov. sp. nov., 'Lichenibacterium minor' gen. nov. sp. nov.</title>
        <authorList>
            <person name="Pankratov T."/>
        </authorList>
    </citation>
    <scope>NUCLEOTIDE SEQUENCE [LARGE SCALE GENOMIC DNA]</scope>
    <source>
        <strain evidence="1 2">RmlP001</strain>
    </source>
</reference>
<accession>A0A4Q2R7P4</accession>
<dbReference type="Gene3D" id="3.40.50.300">
    <property type="entry name" value="P-loop containing nucleotide triphosphate hydrolases"/>
    <property type="match status" value="1"/>
</dbReference>
<gene>
    <name evidence="1" type="ORF">D3272_25840</name>
</gene>
<proteinExistence type="predicted"/>
<dbReference type="Proteomes" id="UP000289411">
    <property type="component" value="Unassembled WGS sequence"/>
</dbReference>
<dbReference type="InterPro" id="IPR027417">
    <property type="entry name" value="P-loop_NTPase"/>
</dbReference>
<reference evidence="1 2" key="1">
    <citation type="submission" date="2018-09" db="EMBL/GenBank/DDBJ databases">
        <authorList>
            <person name="Grouzdev D.S."/>
            <person name="Krutkina M.S."/>
        </authorList>
    </citation>
    <scope>NUCLEOTIDE SEQUENCE [LARGE SCALE GENOMIC DNA]</scope>
    <source>
        <strain evidence="1 2">RmlP001</strain>
    </source>
</reference>
<dbReference type="SUPFAM" id="SSF52540">
    <property type="entry name" value="P-loop containing nucleoside triphosphate hydrolases"/>
    <property type="match status" value="1"/>
</dbReference>
<feature type="non-terminal residue" evidence="1">
    <location>
        <position position="268"/>
    </location>
</feature>
<evidence type="ECO:0000313" key="2">
    <source>
        <dbReference type="Proteomes" id="UP000289411"/>
    </source>
</evidence>
<evidence type="ECO:0000313" key="1">
    <source>
        <dbReference type="EMBL" id="RYB01514.1"/>
    </source>
</evidence>
<comment type="caution">
    <text evidence="1">The sequence shown here is derived from an EMBL/GenBank/DDBJ whole genome shotgun (WGS) entry which is preliminary data.</text>
</comment>
<evidence type="ECO:0008006" key="3">
    <source>
        <dbReference type="Google" id="ProtNLM"/>
    </source>
</evidence>
<organism evidence="1 2">
    <name type="scientific">Lichenibacterium ramalinae</name>
    <dbReference type="NCBI Taxonomy" id="2316527"/>
    <lineage>
        <taxon>Bacteria</taxon>
        <taxon>Pseudomonadati</taxon>
        <taxon>Pseudomonadota</taxon>
        <taxon>Alphaproteobacteria</taxon>
        <taxon>Hyphomicrobiales</taxon>
        <taxon>Lichenihabitantaceae</taxon>
        <taxon>Lichenibacterium</taxon>
    </lineage>
</organism>
<protein>
    <recommendedName>
        <fullName evidence="3">AAA family ATPase</fullName>
    </recommendedName>
</protein>
<keyword evidence="2" id="KW-1185">Reference proteome</keyword>
<dbReference type="AlphaFoldDB" id="A0A4Q2R7P4"/>
<sequence>MPLPGQPVAPRVPLKRLDVFLAEYEPLEYAVEPIVRTGSLYTLTARTGAGKTAWLISLALALATGRRDILGLDVERGRVALLTFENPDDVRMRLKVSSWFLAVEVREIVDRLLILDARVKPEDAIVELTEAAGEAPLRLVLIDTLAAFFDGDNINDNVQGGGFMRRLRPITRLPGRPAVVVAAHPVKNAPQDNLLPYGGGAILNEVDGNLTLWRRSEGPAGIVELHWQGKLRGLEFAPIPFRFEITSSPEVTDAKGREVALPTMLPVV</sequence>
<dbReference type="Pfam" id="PF13481">
    <property type="entry name" value="AAA_25"/>
    <property type="match status" value="1"/>
</dbReference>